<dbReference type="Gene3D" id="3.30.310.50">
    <property type="entry name" value="Alpha-D-phosphohexomutase, C-terminal domain"/>
    <property type="match status" value="1"/>
</dbReference>
<evidence type="ECO:0000313" key="2">
    <source>
        <dbReference type="Proteomes" id="UP000243904"/>
    </source>
</evidence>
<evidence type="ECO:0000313" key="1">
    <source>
        <dbReference type="EMBL" id="SDT45613.1"/>
    </source>
</evidence>
<keyword evidence="2" id="KW-1185">Reference proteome</keyword>
<evidence type="ECO:0008006" key="3">
    <source>
        <dbReference type="Google" id="ProtNLM"/>
    </source>
</evidence>
<reference evidence="2" key="1">
    <citation type="submission" date="2016-10" db="EMBL/GenBank/DDBJ databases">
        <authorList>
            <person name="Varghese N."/>
            <person name="Submissions S."/>
        </authorList>
    </citation>
    <scope>NUCLEOTIDE SEQUENCE [LARGE SCALE GENOMIC DNA]</scope>
    <source>
        <strain evidence="2">GAS369</strain>
    </source>
</reference>
<gene>
    <name evidence="1" type="ORF">SAMN05444158_6180</name>
</gene>
<dbReference type="RefSeq" id="WP_146689984.1">
    <property type="nucleotide sequence ID" value="NZ_LT629750.1"/>
</dbReference>
<dbReference type="AlphaFoldDB" id="A0A1H2AI11"/>
<dbReference type="Proteomes" id="UP000243904">
    <property type="component" value="Chromosome I"/>
</dbReference>
<dbReference type="EMBL" id="LT629750">
    <property type="protein sequence ID" value="SDT45613.1"/>
    <property type="molecule type" value="Genomic_DNA"/>
</dbReference>
<accession>A0A1H2AI11</accession>
<dbReference type="PIRSF" id="PIRSF028291">
    <property type="entry name" value="UCP028291"/>
    <property type="match status" value="1"/>
</dbReference>
<sequence length="98" mass="11377">MPERRAEIHTKFASRSLQQLCKHWSHRFVVDFTPSHGEIALPLGRCVLDAEDERLVVVVSSIDPASLPRLQDVVEEHLKRFAFREALTFHWSDRRNSA</sequence>
<name>A0A1H2AI11_9BRAD</name>
<dbReference type="InterPro" id="IPR014543">
    <property type="entry name" value="UCP028291"/>
</dbReference>
<protein>
    <recommendedName>
        <fullName evidence="3">2,4-dihydroxyhept-2-ene-1,7-dioic acid aldolase</fullName>
    </recommendedName>
</protein>
<dbReference type="Pfam" id="PF09981">
    <property type="entry name" value="DUF2218"/>
    <property type="match status" value="1"/>
</dbReference>
<organism evidence="1 2">
    <name type="scientific">Bradyrhizobium canariense</name>
    <dbReference type="NCBI Taxonomy" id="255045"/>
    <lineage>
        <taxon>Bacteria</taxon>
        <taxon>Pseudomonadati</taxon>
        <taxon>Pseudomonadota</taxon>
        <taxon>Alphaproteobacteria</taxon>
        <taxon>Hyphomicrobiales</taxon>
        <taxon>Nitrobacteraceae</taxon>
        <taxon>Bradyrhizobium</taxon>
    </lineage>
</organism>
<proteinExistence type="predicted"/>